<keyword evidence="2" id="KW-1185">Reference proteome</keyword>
<evidence type="ECO:0000313" key="1">
    <source>
        <dbReference type="EMBL" id="QKX50252.1"/>
    </source>
</evidence>
<organism evidence="1 2">
    <name type="scientific">Planococcus glaciei</name>
    <dbReference type="NCBI Taxonomy" id="459472"/>
    <lineage>
        <taxon>Bacteria</taxon>
        <taxon>Bacillati</taxon>
        <taxon>Bacillota</taxon>
        <taxon>Bacilli</taxon>
        <taxon>Bacillales</taxon>
        <taxon>Caryophanaceae</taxon>
        <taxon>Planococcus</taxon>
    </lineage>
</organism>
<evidence type="ECO:0000313" key="2">
    <source>
        <dbReference type="Proteomes" id="UP000509222"/>
    </source>
</evidence>
<accession>A0A7H8Q9P7</accession>
<dbReference type="RefSeq" id="WP_176294302.1">
    <property type="nucleotide sequence ID" value="NZ_CP051177.1"/>
</dbReference>
<proteinExistence type="predicted"/>
<protein>
    <submittedName>
        <fullName evidence="1">Uncharacterized protein</fullName>
    </submittedName>
</protein>
<name>A0A7H8Q9P7_9BACL</name>
<dbReference type="EMBL" id="CP051177">
    <property type="protein sequence ID" value="QKX50252.1"/>
    <property type="molecule type" value="Genomic_DNA"/>
</dbReference>
<dbReference type="Proteomes" id="UP000509222">
    <property type="component" value="Chromosome"/>
</dbReference>
<sequence>MTEFESYSFSRLYRDENMEFFFILGVNDSDNYDEYWDGRSLEPVGYAVIYLDVETEKQKNFIYLIDKANRNYDDIVKYAKQFIQQMSLSEELSDRENFKVLKTEIKSRVINHPYNAFIKMVVKNEIPEFDTK</sequence>
<gene>
    <name evidence="1" type="ORF">HF394_06425</name>
</gene>
<dbReference type="AlphaFoldDB" id="A0A7H8Q9P7"/>
<reference evidence="2" key="1">
    <citation type="submission" date="2020-06" db="EMBL/GenBank/DDBJ databases">
        <title>Isolation of Planomicrobium glaciei.</title>
        <authorList>
            <person name="Malisova L."/>
            <person name="Safrankova R."/>
            <person name="Jakubu V."/>
            <person name="Spanelova P."/>
        </authorList>
    </citation>
    <scope>NUCLEOTIDE SEQUENCE [LARGE SCALE GENOMIC DNA]</scope>
    <source>
        <strain evidence="2">NRL-ATB46093</strain>
    </source>
</reference>